<evidence type="ECO:0000313" key="3">
    <source>
        <dbReference type="Proteomes" id="UP000829720"/>
    </source>
</evidence>
<comment type="caution">
    <text evidence="2">The sequence shown here is derived from an EMBL/GenBank/DDBJ whole genome shotgun (WGS) entry which is preliminary data.</text>
</comment>
<reference evidence="2" key="1">
    <citation type="submission" date="2021-01" db="EMBL/GenBank/DDBJ databases">
        <authorList>
            <person name="Zahm M."/>
            <person name="Roques C."/>
            <person name="Cabau C."/>
            <person name="Klopp C."/>
            <person name="Donnadieu C."/>
            <person name="Jouanno E."/>
            <person name="Lampietro C."/>
            <person name="Louis A."/>
            <person name="Herpin A."/>
            <person name="Echchiki A."/>
            <person name="Berthelot C."/>
            <person name="Parey E."/>
            <person name="Roest-Crollius H."/>
            <person name="Braasch I."/>
            <person name="Postlethwait J."/>
            <person name="Bobe J."/>
            <person name="Montfort J."/>
            <person name="Bouchez O."/>
            <person name="Begum T."/>
            <person name="Mejri S."/>
            <person name="Adams A."/>
            <person name="Chen W.-J."/>
            <person name="Guiguen Y."/>
        </authorList>
    </citation>
    <scope>NUCLEOTIDE SEQUENCE</scope>
    <source>
        <tissue evidence="2">Blood</tissue>
    </source>
</reference>
<evidence type="ECO:0000313" key="2">
    <source>
        <dbReference type="EMBL" id="KAI1886184.1"/>
    </source>
</evidence>
<gene>
    <name evidence="2" type="ORF">AGOR_G00211380</name>
</gene>
<organism evidence="2 3">
    <name type="scientific">Albula goreensis</name>
    <dbReference type="NCBI Taxonomy" id="1534307"/>
    <lineage>
        <taxon>Eukaryota</taxon>
        <taxon>Metazoa</taxon>
        <taxon>Chordata</taxon>
        <taxon>Craniata</taxon>
        <taxon>Vertebrata</taxon>
        <taxon>Euteleostomi</taxon>
        <taxon>Actinopterygii</taxon>
        <taxon>Neopterygii</taxon>
        <taxon>Teleostei</taxon>
        <taxon>Albuliformes</taxon>
        <taxon>Albulidae</taxon>
        <taxon>Albula</taxon>
    </lineage>
</organism>
<protein>
    <submittedName>
        <fullName evidence="2">Uncharacterized protein</fullName>
    </submittedName>
</protein>
<accession>A0A8T3CSE6</accession>
<feature type="region of interest" description="Disordered" evidence="1">
    <location>
        <begin position="49"/>
        <end position="69"/>
    </location>
</feature>
<dbReference type="AlphaFoldDB" id="A0A8T3CSE6"/>
<dbReference type="OrthoDB" id="8862229at2759"/>
<sequence>MVTSDSTYPSQRAILESDAGFVQSNSILRKNMKPIQTKEDGAWGALTERKAVDTQQSSSTTHSLARSAF</sequence>
<proteinExistence type="predicted"/>
<keyword evidence="3" id="KW-1185">Reference proteome</keyword>
<dbReference type="Proteomes" id="UP000829720">
    <property type="component" value="Unassembled WGS sequence"/>
</dbReference>
<dbReference type="EMBL" id="JAERUA010000020">
    <property type="protein sequence ID" value="KAI1886184.1"/>
    <property type="molecule type" value="Genomic_DNA"/>
</dbReference>
<name>A0A8T3CSE6_9TELE</name>
<evidence type="ECO:0000256" key="1">
    <source>
        <dbReference type="SAM" id="MobiDB-lite"/>
    </source>
</evidence>
<feature type="compositionally biased region" description="Polar residues" evidence="1">
    <location>
        <begin position="53"/>
        <end position="69"/>
    </location>
</feature>